<accession>A0A5C3Q256</accession>
<dbReference type="Gene3D" id="2.60.120.620">
    <property type="entry name" value="q2cbj1_9rhob like domain"/>
    <property type="match status" value="1"/>
</dbReference>
<keyword evidence="3" id="KW-1185">Reference proteome</keyword>
<reference evidence="2 3" key="1">
    <citation type="journal article" date="2019" name="Nat. Ecol. Evol.">
        <title>Megaphylogeny resolves global patterns of mushroom evolution.</title>
        <authorList>
            <person name="Varga T."/>
            <person name="Krizsan K."/>
            <person name="Foldi C."/>
            <person name="Dima B."/>
            <person name="Sanchez-Garcia M."/>
            <person name="Sanchez-Ramirez S."/>
            <person name="Szollosi G.J."/>
            <person name="Szarkandi J.G."/>
            <person name="Papp V."/>
            <person name="Albert L."/>
            <person name="Andreopoulos W."/>
            <person name="Angelini C."/>
            <person name="Antonin V."/>
            <person name="Barry K.W."/>
            <person name="Bougher N.L."/>
            <person name="Buchanan P."/>
            <person name="Buyck B."/>
            <person name="Bense V."/>
            <person name="Catcheside P."/>
            <person name="Chovatia M."/>
            <person name="Cooper J."/>
            <person name="Damon W."/>
            <person name="Desjardin D."/>
            <person name="Finy P."/>
            <person name="Geml J."/>
            <person name="Haridas S."/>
            <person name="Hughes K."/>
            <person name="Justo A."/>
            <person name="Karasinski D."/>
            <person name="Kautmanova I."/>
            <person name="Kiss B."/>
            <person name="Kocsube S."/>
            <person name="Kotiranta H."/>
            <person name="LaButti K.M."/>
            <person name="Lechner B.E."/>
            <person name="Liimatainen K."/>
            <person name="Lipzen A."/>
            <person name="Lukacs Z."/>
            <person name="Mihaltcheva S."/>
            <person name="Morgado L.N."/>
            <person name="Niskanen T."/>
            <person name="Noordeloos M.E."/>
            <person name="Ohm R.A."/>
            <person name="Ortiz-Santana B."/>
            <person name="Ovrebo C."/>
            <person name="Racz N."/>
            <person name="Riley R."/>
            <person name="Savchenko A."/>
            <person name="Shiryaev A."/>
            <person name="Soop K."/>
            <person name="Spirin V."/>
            <person name="Szebenyi C."/>
            <person name="Tomsovsky M."/>
            <person name="Tulloss R.E."/>
            <person name="Uehling J."/>
            <person name="Grigoriev I.V."/>
            <person name="Vagvolgyi C."/>
            <person name="Papp T."/>
            <person name="Martin F.M."/>
            <person name="Miettinen O."/>
            <person name="Hibbett D.S."/>
            <person name="Nagy L.G."/>
        </authorList>
    </citation>
    <scope>NUCLEOTIDE SEQUENCE [LARGE SCALE GENOMIC DNA]</scope>
    <source>
        <strain evidence="2 3">CBS 309.79</strain>
    </source>
</reference>
<name>A0A5C3Q256_9AGAR</name>
<dbReference type="Proteomes" id="UP000305067">
    <property type="component" value="Unassembled WGS sequence"/>
</dbReference>
<feature type="region of interest" description="Disordered" evidence="1">
    <location>
        <begin position="1"/>
        <end position="41"/>
    </location>
</feature>
<evidence type="ECO:0000313" key="3">
    <source>
        <dbReference type="Proteomes" id="UP000305067"/>
    </source>
</evidence>
<sequence>MSTSTNKRVRSNSESVDGASPSHISTALPKDASPQSLTSERQMRTAWELASAMRTVQRGQSIGSIVTSWEFNNYKPKKLDKIHKQVLVRLSAARNATLRTRRTHAWGHLQRGCRESFSLKVTYPGCEFETEDLHGSDLGSNYSAEKVLRGWLEHAPVSGFGDNRLDVMQTRVDDTIRKASKIPRESFDVDPKIIIAVSDLWSKTLLPSRVRVEPYKIHVYGEGGHFQSHRDTPEAGLVGTFLLGVGDTTYSKGYYYDEEGIRRGAHVGDWVAFYSDVPHAVSTLERGQRAVIAFKIFTLEDSENDTVIQFPTLVTDTRTVLDSIPIPFGLILDHQYPMGTTASDLTGSDSVLFAACRQLQSSPINPETSVTHVEIIPVLVKAILER</sequence>
<dbReference type="EMBL" id="ML178871">
    <property type="protein sequence ID" value="TFK95901.1"/>
    <property type="molecule type" value="Genomic_DNA"/>
</dbReference>
<dbReference type="PANTHER" id="PTHR33099:SF11">
    <property type="entry name" value="FE2OG DIOXYGENASE DOMAIN-CONTAINING PROTEIN"/>
    <property type="match status" value="1"/>
</dbReference>
<protein>
    <recommendedName>
        <fullName evidence="4">Fe2OG dioxygenase domain-containing protein</fullName>
    </recommendedName>
</protein>
<dbReference type="OrthoDB" id="3058546at2759"/>
<organism evidence="2 3">
    <name type="scientific">Pterulicium gracile</name>
    <dbReference type="NCBI Taxonomy" id="1884261"/>
    <lineage>
        <taxon>Eukaryota</taxon>
        <taxon>Fungi</taxon>
        <taxon>Dikarya</taxon>
        <taxon>Basidiomycota</taxon>
        <taxon>Agaricomycotina</taxon>
        <taxon>Agaricomycetes</taxon>
        <taxon>Agaricomycetidae</taxon>
        <taxon>Agaricales</taxon>
        <taxon>Pleurotineae</taxon>
        <taxon>Pterulaceae</taxon>
        <taxon>Pterulicium</taxon>
    </lineage>
</organism>
<evidence type="ECO:0000313" key="2">
    <source>
        <dbReference type="EMBL" id="TFK95901.1"/>
    </source>
</evidence>
<gene>
    <name evidence="2" type="ORF">BDV98DRAFT_608631</name>
</gene>
<evidence type="ECO:0000256" key="1">
    <source>
        <dbReference type="SAM" id="MobiDB-lite"/>
    </source>
</evidence>
<evidence type="ECO:0008006" key="4">
    <source>
        <dbReference type="Google" id="ProtNLM"/>
    </source>
</evidence>
<dbReference type="PANTHER" id="PTHR33099">
    <property type="entry name" value="FE2OG DIOXYGENASE DOMAIN-CONTAINING PROTEIN"/>
    <property type="match status" value="1"/>
</dbReference>
<proteinExistence type="predicted"/>
<dbReference type="AlphaFoldDB" id="A0A5C3Q256"/>